<evidence type="ECO:0000259" key="8">
    <source>
        <dbReference type="PROSITE" id="PS50110"/>
    </source>
</evidence>
<organism evidence="9">
    <name type="scientific">hydrothermal vent metagenome</name>
    <dbReference type="NCBI Taxonomy" id="652676"/>
    <lineage>
        <taxon>unclassified sequences</taxon>
        <taxon>metagenomes</taxon>
        <taxon>ecological metagenomes</taxon>
    </lineage>
</organism>
<dbReference type="GO" id="GO:0005524">
    <property type="term" value="F:ATP binding"/>
    <property type="evidence" value="ECO:0007669"/>
    <property type="project" value="UniProtKB-KW"/>
</dbReference>
<evidence type="ECO:0000256" key="4">
    <source>
        <dbReference type="ARBA" id="ARBA00022777"/>
    </source>
</evidence>
<keyword evidence="4" id="KW-0418">Kinase</keyword>
<dbReference type="PROSITE" id="PS50109">
    <property type="entry name" value="HIS_KIN"/>
    <property type="match status" value="1"/>
</dbReference>
<keyword evidence="2" id="KW-0808">Transferase</keyword>
<dbReference type="Gene3D" id="3.30.565.10">
    <property type="entry name" value="Histidine kinase-like ATPase, C-terminal domain"/>
    <property type="match status" value="1"/>
</dbReference>
<feature type="domain" description="Response regulatory" evidence="8">
    <location>
        <begin position="233"/>
        <end position="345"/>
    </location>
</feature>
<evidence type="ECO:0000256" key="5">
    <source>
        <dbReference type="ARBA" id="ARBA00022840"/>
    </source>
</evidence>
<feature type="domain" description="Histidine kinase" evidence="7">
    <location>
        <begin position="5"/>
        <end position="214"/>
    </location>
</feature>
<evidence type="ECO:0000256" key="1">
    <source>
        <dbReference type="ARBA" id="ARBA00022553"/>
    </source>
</evidence>
<reference evidence="9" key="1">
    <citation type="submission" date="2018-06" db="EMBL/GenBank/DDBJ databases">
        <authorList>
            <person name="Zhirakovskaya E."/>
        </authorList>
    </citation>
    <scope>NUCLEOTIDE SEQUENCE</scope>
</reference>
<dbReference type="Pfam" id="PF00072">
    <property type="entry name" value="Response_reg"/>
    <property type="match status" value="1"/>
</dbReference>
<dbReference type="Gene3D" id="1.10.287.130">
    <property type="match status" value="1"/>
</dbReference>
<dbReference type="SUPFAM" id="SSF52172">
    <property type="entry name" value="CheY-like"/>
    <property type="match status" value="1"/>
</dbReference>
<sequence>QLTGEVAHDFNNVLSAIGGNIHLLEAKNINDGKFDAALHRITSALEMGASLTQRLLAFARKQQLEPEIVELNELVEGVFELISFSLGDDVGLETHLHDEKLLVKIDPGQLESALLNLCLNSSNAIEGKGQVSISVKARGPNNAAIEVTDNGRGMSPEVLERAFEPFFSTRRSSQGSGLGLSMVFGFMKQSGGEVLIDSEPYKGTCVTLILPRAGIKEKAPRGQLAAPEQRAQRILLVEDDPATLERAKNMLVSLGHQVIKASGFDVAEQIMESAQPYDVLFTDIQLEEGRSGWTLVNRLVAKNSAKKIIVTSGRFSKDTKAPNEFDGKISLIAKPYTKEEIGQLL</sequence>
<name>A0A3B0TUU0_9ZZZZ</name>
<protein>
    <recommendedName>
        <fullName evidence="10">Histidine kinase</fullName>
    </recommendedName>
</protein>
<dbReference type="SMART" id="SM00448">
    <property type="entry name" value="REC"/>
    <property type="match status" value="1"/>
</dbReference>
<dbReference type="Pfam" id="PF02518">
    <property type="entry name" value="HATPase_c"/>
    <property type="match status" value="1"/>
</dbReference>
<evidence type="ECO:0008006" key="10">
    <source>
        <dbReference type="Google" id="ProtNLM"/>
    </source>
</evidence>
<gene>
    <name evidence="9" type="ORF">MNBD_ALPHA12-596</name>
</gene>
<accession>A0A3B0TUU0</accession>
<keyword evidence="5" id="KW-0067">ATP-binding</keyword>
<dbReference type="InterPro" id="IPR003661">
    <property type="entry name" value="HisK_dim/P_dom"/>
</dbReference>
<evidence type="ECO:0000259" key="7">
    <source>
        <dbReference type="PROSITE" id="PS50109"/>
    </source>
</evidence>
<evidence type="ECO:0000256" key="2">
    <source>
        <dbReference type="ARBA" id="ARBA00022679"/>
    </source>
</evidence>
<keyword evidence="6" id="KW-0902">Two-component regulatory system</keyword>
<dbReference type="CDD" id="cd00082">
    <property type="entry name" value="HisKA"/>
    <property type="match status" value="1"/>
</dbReference>
<dbReference type="InterPro" id="IPR011006">
    <property type="entry name" value="CheY-like_superfamily"/>
</dbReference>
<dbReference type="AlphaFoldDB" id="A0A3B0TUU0"/>
<dbReference type="PANTHER" id="PTHR43065">
    <property type="entry name" value="SENSOR HISTIDINE KINASE"/>
    <property type="match status" value="1"/>
</dbReference>
<feature type="non-terminal residue" evidence="9">
    <location>
        <position position="1"/>
    </location>
</feature>
<evidence type="ECO:0000256" key="3">
    <source>
        <dbReference type="ARBA" id="ARBA00022741"/>
    </source>
</evidence>
<dbReference type="SUPFAM" id="SSF55874">
    <property type="entry name" value="ATPase domain of HSP90 chaperone/DNA topoisomerase II/histidine kinase"/>
    <property type="match status" value="1"/>
</dbReference>
<dbReference type="InterPro" id="IPR004358">
    <property type="entry name" value="Sig_transdc_His_kin-like_C"/>
</dbReference>
<dbReference type="InterPro" id="IPR005467">
    <property type="entry name" value="His_kinase_dom"/>
</dbReference>
<dbReference type="Gene3D" id="3.40.50.2300">
    <property type="match status" value="1"/>
</dbReference>
<evidence type="ECO:0000256" key="6">
    <source>
        <dbReference type="ARBA" id="ARBA00023012"/>
    </source>
</evidence>
<dbReference type="InterPro" id="IPR001789">
    <property type="entry name" value="Sig_transdc_resp-reg_receiver"/>
</dbReference>
<dbReference type="GO" id="GO:0000155">
    <property type="term" value="F:phosphorelay sensor kinase activity"/>
    <property type="evidence" value="ECO:0007669"/>
    <property type="project" value="InterPro"/>
</dbReference>
<dbReference type="PROSITE" id="PS50110">
    <property type="entry name" value="RESPONSE_REGULATORY"/>
    <property type="match status" value="1"/>
</dbReference>
<keyword evidence="3" id="KW-0547">Nucleotide-binding</keyword>
<dbReference type="SMART" id="SM00387">
    <property type="entry name" value="HATPase_c"/>
    <property type="match status" value="1"/>
</dbReference>
<dbReference type="EMBL" id="UOEO01000202">
    <property type="protein sequence ID" value="VAW22421.1"/>
    <property type="molecule type" value="Genomic_DNA"/>
</dbReference>
<dbReference type="InterPro" id="IPR036890">
    <property type="entry name" value="HATPase_C_sf"/>
</dbReference>
<dbReference type="InterPro" id="IPR003594">
    <property type="entry name" value="HATPase_dom"/>
</dbReference>
<proteinExistence type="predicted"/>
<dbReference type="PANTHER" id="PTHR43065:SF46">
    <property type="entry name" value="C4-DICARBOXYLATE TRANSPORT SENSOR PROTEIN DCTB"/>
    <property type="match status" value="1"/>
</dbReference>
<dbReference type="InterPro" id="IPR036097">
    <property type="entry name" value="HisK_dim/P_sf"/>
</dbReference>
<dbReference type="PRINTS" id="PR00344">
    <property type="entry name" value="BCTRLSENSOR"/>
</dbReference>
<evidence type="ECO:0000313" key="9">
    <source>
        <dbReference type="EMBL" id="VAW22421.1"/>
    </source>
</evidence>
<dbReference type="SUPFAM" id="SSF47384">
    <property type="entry name" value="Homodimeric domain of signal transducing histidine kinase"/>
    <property type="match status" value="1"/>
</dbReference>
<keyword evidence="1" id="KW-0597">Phosphoprotein</keyword>